<accession>A0A9Q1FPW8</accession>
<dbReference type="OrthoDB" id="10053061at2759"/>
<protein>
    <recommendedName>
        <fullName evidence="2">Phosphatidylinositol transfer protein N-terminal domain-containing protein</fullName>
    </recommendedName>
</protein>
<dbReference type="GO" id="GO:0035091">
    <property type="term" value="F:phosphatidylinositol binding"/>
    <property type="evidence" value="ECO:0007669"/>
    <property type="project" value="TreeGrafter"/>
</dbReference>
<dbReference type="InterPro" id="IPR001666">
    <property type="entry name" value="PI_transfer"/>
</dbReference>
<dbReference type="InterPro" id="IPR055261">
    <property type="entry name" value="PI_transfer_N"/>
</dbReference>
<feature type="compositionally biased region" description="Polar residues" evidence="1">
    <location>
        <begin position="142"/>
        <end position="163"/>
    </location>
</feature>
<organism evidence="3 4">
    <name type="scientific">Synaphobranchus kaupii</name>
    <name type="common">Kaup's arrowtooth eel</name>
    <dbReference type="NCBI Taxonomy" id="118154"/>
    <lineage>
        <taxon>Eukaryota</taxon>
        <taxon>Metazoa</taxon>
        <taxon>Chordata</taxon>
        <taxon>Craniata</taxon>
        <taxon>Vertebrata</taxon>
        <taxon>Euteleostomi</taxon>
        <taxon>Actinopterygii</taxon>
        <taxon>Neopterygii</taxon>
        <taxon>Teleostei</taxon>
        <taxon>Anguilliformes</taxon>
        <taxon>Synaphobranchidae</taxon>
        <taxon>Synaphobranchus</taxon>
    </lineage>
</organism>
<dbReference type="Proteomes" id="UP001152622">
    <property type="component" value="Chromosome 4"/>
</dbReference>
<proteinExistence type="predicted"/>
<dbReference type="InterPro" id="IPR023393">
    <property type="entry name" value="START-like_dom_sf"/>
</dbReference>
<dbReference type="Pfam" id="PF02121">
    <property type="entry name" value="IP_trans"/>
    <property type="match status" value="1"/>
</dbReference>
<dbReference type="AlphaFoldDB" id="A0A9Q1FPW8"/>
<evidence type="ECO:0000313" key="4">
    <source>
        <dbReference type="Proteomes" id="UP001152622"/>
    </source>
</evidence>
<feature type="region of interest" description="Disordered" evidence="1">
    <location>
        <begin position="142"/>
        <end position="174"/>
    </location>
</feature>
<dbReference type="GO" id="GO:0005737">
    <property type="term" value="C:cytoplasm"/>
    <property type="evidence" value="ECO:0007669"/>
    <property type="project" value="TreeGrafter"/>
</dbReference>
<dbReference type="EMBL" id="JAINUF010000004">
    <property type="protein sequence ID" value="KAJ8363548.1"/>
    <property type="molecule type" value="Genomic_DNA"/>
</dbReference>
<evidence type="ECO:0000256" key="1">
    <source>
        <dbReference type="SAM" id="MobiDB-lite"/>
    </source>
</evidence>
<dbReference type="PANTHER" id="PTHR10658">
    <property type="entry name" value="PHOSPHATIDYLINOSITOL TRANSFER PROTEIN"/>
    <property type="match status" value="1"/>
</dbReference>
<sequence length="174" mass="19615">MGLTWTDPVRHVASQTESSCLLMECDTVTLSAGFERLEKDVASPDRWCDVWMTASPYTLLIGAQASNDICLPYHTEMSLAMVWYRIGQLYMISKHSHEQSDRGEGVEVVQNEPYEDPAHGQGQFTEKRVYLNSRIARQSQCDTSVYISQPPRTATQELASATAESREKFSSSRL</sequence>
<name>A0A9Q1FPW8_SYNKA</name>
<reference evidence="3" key="1">
    <citation type="journal article" date="2023" name="Science">
        <title>Genome structures resolve the early diversification of teleost fishes.</title>
        <authorList>
            <person name="Parey E."/>
            <person name="Louis A."/>
            <person name="Montfort J."/>
            <person name="Bouchez O."/>
            <person name="Roques C."/>
            <person name="Iampietro C."/>
            <person name="Lluch J."/>
            <person name="Castinel A."/>
            <person name="Donnadieu C."/>
            <person name="Desvignes T."/>
            <person name="Floi Bucao C."/>
            <person name="Jouanno E."/>
            <person name="Wen M."/>
            <person name="Mejri S."/>
            <person name="Dirks R."/>
            <person name="Jansen H."/>
            <person name="Henkel C."/>
            <person name="Chen W.J."/>
            <person name="Zahm M."/>
            <person name="Cabau C."/>
            <person name="Klopp C."/>
            <person name="Thompson A.W."/>
            <person name="Robinson-Rechavi M."/>
            <person name="Braasch I."/>
            <person name="Lecointre G."/>
            <person name="Bobe J."/>
            <person name="Postlethwait J.H."/>
            <person name="Berthelot C."/>
            <person name="Roest Crollius H."/>
            <person name="Guiguen Y."/>
        </authorList>
    </citation>
    <scope>NUCLEOTIDE SEQUENCE</scope>
    <source>
        <strain evidence="3">WJC10195</strain>
    </source>
</reference>
<dbReference type="PANTHER" id="PTHR10658:SF55">
    <property type="entry name" value="CYTOPLASMIC PHOSPHATIDYLINOSITOL TRANSFER PROTEIN 1"/>
    <property type="match status" value="1"/>
</dbReference>
<feature type="domain" description="Phosphatidylinositol transfer protein N-terminal" evidence="2">
    <location>
        <begin position="73"/>
        <end position="136"/>
    </location>
</feature>
<evidence type="ECO:0000313" key="3">
    <source>
        <dbReference type="EMBL" id="KAJ8363548.1"/>
    </source>
</evidence>
<dbReference type="Gene3D" id="3.30.530.20">
    <property type="match status" value="1"/>
</dbReference>
<comment type="caution">
    <text evidence="3">The sequence shown here is derived from an EMBL/GenBank/DDBJ whole genome shotgun (WGS) entry which is preliminary data.</text>
</comment>
<feature type="compositionally biased region" description="Basic and acidic residues" evidence="1">
    <location>
        <begin position="164"/>
        <end position="174"/>
    </location>
</feature>
<keyword evidence="4" id="KW-1185">Reference proteome</keyword>
<dbReference type="GO" id="GO:0008526">
    <property type="term" value="F:phosphatidylinositol transfer activity"/>
    <property type="evidence" value="ECO:0007669"/>
    <property type="project" value="TreeGrafter"/>
</dbReference>
<dbReference type="SUPFAM" id="SSF55961">
    <property type="entry name" value="Bet v1-like"/>
    <property type="match status" value="1"/>
</dbReference>
<evidence type="ECO:0000259" key="2">
    <source>
        <dbReference type="Pfam" id="PF02121"/>
    </source>
</evidence>
<gene>
    <name evidence="3" type="ORF">SKAU_G00123790</name>
</gene>